<proteinExistence type="predicted"/>
<dbReference type="Proteomes" id="UP001430848">
    <property type="component" value="Unassembled WGS sequence"/>
</dbReference>
<evidence type="ECO:0000313" key="1">
    <source>
        <dbReference type="EMBL" id="KAK7718256.1"/>
    </source>
</evidence>
<reference evidence="1 2" key="1">
    <citation type="submission" date="2024-02" db="EMBL/GenBank/DDBJ databases">
        <title>De novo assembly and annotation of 12 fungi associated with fruit tree decline syndrome in Ontario, Canada.</title>
        <authorList>
            <person name="Sulman M."/>
            <person name="Ellouze W."/>
            <person name="Ilyukhin E."/>
        </authorList>
    </citation>
    <scope>NUCLEOTIDE SEQUENCE [LARGE SCALE GENOMIC DNA]</scope>
    <source>
        <strain evidence="1 2">M169</strain>
    </source>
</reference>
<accession>A0ABR1NWY3</accession>
<comment type="caution">
    <text evidence="1">The sequence shown here is derived from an EMBL/GenBank/DDBJ whole genome shotgun (WGS) entry which is preliminary data.</text>
</comment>
<dbReference type="SUPFAM" id="SSF54593">
    <property type="entry name" value="Glyoxalase/Bleomycin resistance protein/Dihydroxybiphenyl dioxygenase"/>
    <property type="match status" value="1"/>
</dbReference>
<name>A0ABR1NWY3_DIAER</name>
<gene>
    <name evidence="1" type="ORF">SLS63_010429</name>
</gene>
<organism evidence="1 2">
    <name type="scientific">Diaporthe eres</name>
    <name type="common">Phomopsis oblonga</name>
    <dbReference type="NCBI Taxonomy" id="83184"/>
    <lineage>
        <taxon>Eukaryota</taxon>
        <taxon>Fungi</taxon>
        <taxon>Dikarya</taxon>
        <taxon>Ascomycota</taxon>
        <taxon>Pezizomycotina</taxon>
        <taxon>Sordariomycetes</taxon>
        <taxon>Sordariomycetidae</taxon>
        <taxon>Diaporthales</taxon>
        <taxon>Diaporthaceae</taxon>
        <taxon>Diaporthe</taxon>
        <taxon>Diaporthe eres species complex</taxon>
    </lineage>
</organism>
<sequence>MPGNNNNLPQPPLRFLLDVIILEVKDAKDTHAFLCDVFAEDNSASRWPDILEQPPQGSSLSPDGMHAIFRMGNTRIQFTTAASFKPSTDEHNARIAVLVIDIEKVKKVLDQHKVKYNHGRWEALPGRPRWIEFRDQDGYTWNISDLVQN</sequence>
<evidence type="ECO:0000313" key="2">
    <source>
        <dbReference type="Proteomes" id="UP001430848"/>
    </source>
</evidence>
<dbReference type="InterPro" id="IPR029068">
    <property type="entry name" value="Glyas_Bleomycin-R_OHBP_Dase"/>
</dbReference>
<protein>
    <recommendedName>
        <fullName evidence="3">VOC domain-containing protein</fullName>
    </recommendedName>
</protein>
<keyword evidence="2" id="KW-1185">Reference proteome</keyword>
<dbReference type="EMBL" id="JAKNSF020000087">
    <property type="protein sequence ID" value="KAK7718256.1"/>
    <property type="molecule type" value="Genomic_DNA"/>
</dbReference>
<dbReference type="Gene3D" id="3.10.180.10">
    <property type="entry name" value="2,3-Dihydroxybiphenyl 1,2-Dioxygenase, domain 1"/>
    <property type="match status" value="1"/>
</dbReference>
<evidence type="ECO:0008006" key="3">
    <source>
        <dbReference type="Google" id="ProtNLM"/>
    </source>
</evidence>